<evidence type="ECO:0000313" key="3">
    <source>
        <dbReference type="Proteomes" id="UP000647587"/>
    </source>
</evidence>
<name>A0ABQ2EZN2_9DEIO</name>
<sequence>MPDTPDLKNWHLRYPPEGSWIFIPGKGSGRFTWRGLTPVLSDYLGDRPLLNSPATSRHERFHRSNWRYPVTTSRPWLFVGRAAAAQTRRSSGVSRTGRPKRWLRGSTAAS</sequence>
<evidence type="ECO:0000256" key="1">
    <source>
        <dbReference type="SAM" id="MobiDB-lite"/>
    </source>
</evidence>
<accession>A0ABQ2EZN2</accession>
<dbReference type="Proteomes" id="UP000647587">
    <property type="component" value="Unassembled WGS sequence"/>
</dbReference>
<protein>
    <submittedName>
        <fullName evidence="2">Uncharacterized protein</fullName>
    </submittedName>
</protein>
<dbReference type="EMBL" id="BMPP01000016">
    <property type="protein sequence ID" value="GGK36292.1"/>
    <property type="molecule type" value="Genomic_DNA"/>
</dbReference>
<comment type="caution">
    <text evidence="2">The sequence shown here is derived from an EMBL/GenBank/DDBJ whole genome shotgun (WGS) entry which is preliminary data.</text>
</comment>
<feature type="compositionally biased region" description="Low complexity" evidence="1">
    <location>
        <begin position="87"/>
        <end position="96"/>
    </location>
</feature>
<proteinExistence type="predicted"/>
<evidence type="ECO:0000313" key="2">
    <source>
        <dbReference type="EMBL" id="GGK36292.1"/>
    </source>
</evidence>
<organism evidence="2 3">
    <name type="scientific">Deinococcus malanensis</name>
    <dbReference type="NCBI Taxonomy" id="1706855"/>
    <lineage>
        <taxon>Bacteria</taxon>
        <taxon>Thermotogati</taxon>
        <taxon>Deinococcota</taxon>
        <taxon>Deinococci</taxon>
        <taxon>Deinococcales</taxon>
        <taxon>Deinococcaceae</taxon>
        <taxon>Deinococcus</taxon>
    </lineage>
</organism>
<keyword evidence="3" id="KW-1185">Reference proteome</keyword>
<feature type="region of interest" description="Disordered" evidence="1">
    <location>
        <begin position="87"/>
        <end position="110"/>
    </location>
</feature>
<gene>
    <name evidence="2" type="ORF">GCM10008955_32720</name>
</gene>
<reference evidence="3" key="1">
    <citation type="journal article" date="2019" name="Int. J. Syst. Evol. Microbiol.">
        <title>The Global Catalogue of Microorganisms (GCM) 10K type strain sequencing project: providing services to taxonomists for standard genome sequencing and annotation.</title>
        <authorList>
            <consortium name="The Broad Institute Genomics Platform"/>
            <consortium name="The Broad Institute Genome Sequencing Center for Infectious Disease"/>
            <person name="Wu L."/>
            <person name="Ma J."/>
        </authorList>
    </citation>
    <scope>NUCLEOTIDE SEQUENCE [LARGE SCALE GENOMIC DNA]</scope>
    <source>
        <strain evidence="3">JCM 30331</strain>
    </source>
</reference>